<dbReference type="PANTHER" id="PTHR43133:SF8">
    <property type="entry name" value="RNA POLYMERASE SIGMA FACTOR HI_1459-RELATED"/>
    <property type="match status" value="1"/>
</dbReference>
<evidence type="ECO:0000256" key="3">
    <source>
        <dbReference type="ARBA" id="ARBA00023125"/>
    </source>
</evidence>
<dbReference type="NCBIfam" id="TIGR02937">
    <property type="entry name" value="sigma70-ECF"/>
    <property type="match status" value="1"/>
</dbReference>
<evidence type="ECO:0000256" key="1">
    <source>
        <dbReference type="ARBA" id="ARBA00023015"/>
    </source>
</evidence>
<dbReference type="SUPFAM" id="SSF88946">
    <property type="entry name" value="Sigma2 domain of RNA polymerase sigma factors"/>
    <property type="match status" value="1"/>
</dbReference>
<dbReference type="Pfam" id="PF04542">
    <property type="entry name" value="Sigma70_r2"/>
    <property type="match status" value="1"/>
</dbReference>
<keyword evidence="2" id="KW-0731">Sigma factor</keyword>
<dbReference type="InterPro" id="IPR039425">
    <property type="entry name" value="RNA_pol_sigma-70-like"/>
</dbReference>
<keyword evidence="7" id="KW-1185">Reference proteome</keyword>
<keyword evidence="4" id="KW-0804">Transcription</keyword>
<feature type="domain" description="RNA polymerase sigma-70 region 2" evidence="5">
    <location>
        <begin position="21"/>
        <end position="89"/>
    </location>
</feature>
<dbReference type="Gene3D" id="1.10.1740.10">
    <property type="match status" value="1"/>
</dbReference>
<protein>
    <submittedName>
        <fullName evidence="6">Sigma-70 family RNA polymerase sigma factor</fullName>
    </submittedName>
</protein>
<proteinExistence type="predicted"/>
<dbReference type="InterPro" id="IPR007627">
    <property type="entry name" value="RNA_pol_sigma70_r2"/>
</dbReference>
<keyword evidence="3" id="KW-0238">DNA-binding</keyword>
<gene>
    <name evidence="6" type="ORF">ACFFLI_00140</name>
</gene>
<dbReference type="RefSeq" id="WP_137642881.1">
    <property type="nucleotide sequence ID" value="NZ_BJEA01000011.1"/>
</dbReference>
<dbReference type="EMBL" id="JBHLZY010000001">
    <property type="protein sequence ID" value="MFB9768287.1"/>
    <property type="molecule type" value="Genomic_DNA"/>
</dbReference>
<keyword evidence="1" id="KW-0805">Transcription regulation</keyword>
<accession>A0ABV5WQ52</accession>
<evidence type="ECO:0000256" key="2">
    <source>
        <dbReference type="ARBA" id="ARBA00023082"/>
    </source>
</evidence>
<evidence type="ECO:0000259" key="5">
    <source>
        <dbReference type="Pfam" id="PF04542"/>
    </source>
</evidence>
<evidence type="ECO:0000313" key="6">
    <source>
        <dbReference type="EMBL" id="MFB9768287.1"/>
    </source>
</evidence>
<dbReference type="Proteomes" id="UP001589691">
    <property type="component" value="Unassembled WGS sequence"/>
</dbReference>
<dbReference type="PANTHER" id="PTHR43133">
    <property type="entry name" value="RNA POLYMERASE ECF-TYPE SIGMA FACTO"/>
    <property type="match status" value="1"/>
</dbReference>
<comment type="caution">
    <text evidence="6">The sequence shown here is derived from an EMBL/GenBank/DDBJ whole genome shotgun (WGS) entry which is preliminary data.</text>
</comment>
<organism evidence="6 7">
    <name type="scientific">Lactiplantibacillus modestisalitolerans</name>
    <dbReference type="NCBI Taxonomy" id="1457219"/>
    <lineage>
        <taxon>Bacteria</taxon>
        <taxon>Bacillati</taxon>
        <taxon>Bacillota</taxon>
        <taxon>Bacilli</taxon>
        <taxon>Lactobacillales</taxon>
        <taxon>Lactobacillaceae</taxon>
        <taxon>Lactiplantibacillus</taxon>
    </lineage>
</organism>
<evidence type="ECO:0000256" key="4">
    <source>
        <dbReference type="ARBA" id="ARBA00023163"/>
    </source>
</evidence>
<dbReference type="InterPro" id="IPR014284">
    <property type="entry name" value="RNA_pol_sigma-70_dom"/>
</dbReference>
<dbReference type="InterPro" id="IPR013325">
    <property type="entry name" value="RNA_pol_sigma_r2"/>
</dbReference>
<sequence>MNEQQLIALAARGDNQSILKLANQYLPVVWKLRRQFYLRQFDEEDWKQEARIAIHRAAQQYDNQNNCSFGAFYKLVLNNQIIDLLRRSRAKKRCPEQELLSLDASDEELIGQFAVLVVSPLDVVYVHQQLAAFADLCSTFEGEVFAALLQGLSPQAIAQLLQVELNPVLNAMDRCRRKLRQLLTPVSTN</sequence>
<name>A0ABV5WQ52_9LACO</name>
<evidence type="ECO:0000313" key="7">
    <source>
        <dbReference type="Proteomes" id="UP001589691"/>
    </source>
</evidence>
<reference evidence="6 7" key="1">
    <citation type="submission" date="2024-09" db="EMBL/GenBank/DDBJ databases">
        <authorList>
            <person name="Sun Q."/>
            <person name="Mori K."/>
        </authorList>
    </citation>
    <scope>NUCLEOTIDE SEQUENCE [LARGE SCALE GENOMIC DNA]</scope>
    <source>
        <strain evidence="6 7">TBRC 4576</strain>
    </source>
</reference>